<feature type="domain" description="RING-type" evidence="6">
    <location>
        <begin position="7"/>
        <end position="45"/>
    </location>
</feature>
<dbReference type="AlphaFoldDB" id="A0A1R2CV62"/>
<evidence type="ECO:0000256" key="5">
    <source>
        <dbReference type="SAM" id="Coils"/>
    </source>
</evidence>
<dbReference type="Proteomes" id="UP000187209">
    <property type="component" value="Unassembled WGS sequence"/>
</dbReference>
<dbReference type="SUPFAM" id="SSF57850">
    <property type="entry name" value="RING/U-box"/>
    <property type="match status" value="1"/>
</dbReference>
<evidence type="ECO:0000313" key="8">
    <source>
        <dbReference type="Proteomes" id="UP000187209"/>
    </source>
</evidence>
<dbReference type="GO" id="GO:0004842">
    <property type="term" value="F:ubiquitin-protein transferase activity"/>
    <property type="evidence" value="ECO:0007669"/>
    <property type="project" value="InterPro"/>
</dbReference>
<dbReference type="InterPro" id="IPR001841">
    <property type="entry name" value="Znf_RING"/>
</dbReference>
<feature type="coiled-coil region" evidence="5">
    <location>
        <begin position="353"/>
        <end position="394"/>
    </location>
</feature>
<dbReference type="GO" id="GO:0016567">
    <property type="term" value="P:protein ubiquitination"/>
    <property type="evidence" value="ECO:0007669"/>
    <property type="project" value="InterPro"/>
</dbReference>
<feature type="coiled-coil region" evidence="5">
    <location>
        <begin position="186"/>
        <end position="321"/>
    </location>
</feature>
<dbReference type="InterPro" id="IPR003613">
    <property type="entry name" value="Ubox_domain"/>
</dbReference>
<dbReference type="InterPro" id="IPR017907">
    <property type="entry name" value="Znf_RING_CS"/>
</dbReference>
<evidence type="ECO:0000256" key="2">
    <source>
        <dbReference type="ARBA" id="ARBA00022771"/>
    </source>
</evidence>
<dbReference type="Gene3D" id="3.30.40.10">
    <property type="entry name" value="Zinc/RING finger domain, C3HC4 (zinc finger)"/>
    <property type="match status" value="1"/>
</dbReference>
<gene>
    <name evidence="7" type="ORF">SteCoe_4312</name>
</gene>
<dbReference type="Gene3D" id="1.10.287.2610">
    <property type="match status" value="1"/>
</dbReference>
<keyword evidence="3" id="KW-0862">Zinc</keyword>
<keyword evidence="8" id="KW-1185">Reference proteome</keyword>
<comment type="caution">
    <text evidence="7">The sequence shown here is derived from an EMBL/GenBank/DDBJ whole genome shotgun (WGS) entry which is preliminary data.</text>
</comment>
<evidence type="ECO:0000256" key="3">
    <source>
        <dbReference type="ARBA" id="ARBA00022833"/>
    </source>
</evidence>
<sequence>MKFSITCGICGDEFREPCIVQCGHSFCKSCINAHIIKKEYTCPICGQGFNKSPKKLIIKNIALRLLLSKYINTKYRLKLLINKNETLAEETEKLKQECNLEHQKNIKLKSKVEECEQNHSDFEALIKQNEEIRESMRNMGVLKAHDPEDRKISKSVMAKIPKKVRKFDFENTKTENSARQHKSKSIDKEREKLYEMQQALDELKSKYKTMTLDLEKRTRMINSLTHENATLKDKIKKLNTDIEIAYREKRTIDNENNQLKVTLSDYERKTSENSAYVVEIKDLKSTMKIYETEIDNLNRNKQSSLNEIDKLKEKLQKTTQKLGEFSPFLKENTSLQDKITKFDAEKQNLTGQIGIKNKIIEELNQKLESLRQSEKNLIRNNENLAKEIKNIKLSFKHGDAIEKVKNDIMSSESSTEFLVKTRTFEGFDTERFPRINSKVRRIEKETEEFKRIFEEQNATSQKLEMNKYRSNLSNSAARIILSSPKKVHNHYRN</sequence>
<organism evidence="7 8">
    <name type="scientific">Stentor coeruleus</name>
    <dbReference type="NCBI Taxonomy" id="5963"/>
    <lineage>
        <taxon>Eukaryota</taxon>
        <taxon>Sar</taxon>
        <taxon>Alveolata</taxon>
        <taxon>Ciliophora</taxon>
        <taxon>Postciliodesmatophora</taxon>
        <taxon>Heterotrichea</taxon>
        <taxon>Heterotrichida</taxon>
        <taxon>Stentoridae</taxon>
        <taxon>Stentor</taxon>
    </lineage>
</organism>
<keyword evidence="1" id="KW-0479">Metal-binding</keyword>
<dbReference type="EMBL" id="MPUH01000053">
    <property type="protein sequence ID" value="OMJ92860.1"/>
    <property type="molecule type" value="Genomic_DNA"/>
</dbReference>
<evidence type="ECO:0000259" key="6">
    <source>
        <dbReference type="PROSITE" id="PS50089"/>
    </source>
</evidence>
<dbReference type="InterPro" id="IPR013083">
    <property type="entry name" value="Znf_RING/FYVE/PHD"/>
</dbReference>
<dbReference type="GO" id="GO:0008270">
    <property type="term" value="F:zinc ion binding"/>
    <property type="evidence" value="ECO:0007669"/>
    <property type="project" value="UniProtKB-KW"/>
</dbReference>
<proteinExistence type="predicted"/>
<accession>A0A1R2CV62</accession>
<keyword evidence="5" id="KW-0175">Coiled coil</keyword>
<dbReference type="Pfam" id="PF13445">
    <property type="entry name" value="zf-RING_UBOX"/>
    <property type="match status" value="1"/>
</dbReference>
<dbReference type="PROSITE" id="PS00518">
    <property type="entry name" value="ZF_RING_1"/>
    <property type="match status" value="1"/>
</dbReference>
<dbReference type="SMART" id="SM00184">
    <property type="entry name" value="RING"/>
    <property type="match status" value="1"/>
</dbReference>
<reference evidence="7 8" key="1">
    <citation type="submission" date="2016-11" db="EMBL/GenBank/DDBJ databases">
        <title>The macronuclear genome of Stentor coeruleus: a giant cell with tiny introns.</title>
        <authorList>
            <person name="Slabodnick M."/>
            <person name="Ruby J.G."/>
            <person name="Reiff S.B."/>
            <person name="Swart E.C."/>
            <person name="Gosai S."/>
            <person name="Prabakaran S."/>
            <person name="Witkowska E."/>
            <person name="Larue G.E."/>
            <person name="Fisher S."/>
            <person name="Freeman R.M."/>
            <person name="Gunawardena J."/>
            <person name="Chu W."/>
            <person name="Stover N.A."/>
            <person name="Gregory B.D."/>
            <person name="Nowacki M."/>
            <person name="Derisi J."/>
            <person name="Roy S.W."/>
            <person name="Marshall W.F."/>
            <person name="Sood P."/>
        </authorList>
    </citation>
    <scope>NUCLEOTIDE SEQUENCE [LARGE SCALE GENOMIC DNA]</scope>
    <source>
        <strain evidence="7">WM001</strain>
    </source>
</reference>
<dbReference type="SMART" id="SM00504">
    <property type="entry name" value="Ubox"/>
    <property type="match status" value="1"/>
</dbReference>
<evidence type="ECO:0000256" key="4">
    <source>
        <dbReference type="PROSITE-ProRule" id="PRU00175"/>
    </source>
</evidence>
<name>A0A1R2CV62_9CILI</name>
<dbReference type="OrthoDB" id="313168at2759"/>
<dbReference type="PROSITE" id="PS50089">
    <property type="entry name" value="ZF_RING_2"/>
    <property type="match status" value="1"/>
</dbReference>
<evidence type="ECO:0000256" key="1">
    <source>
        <dbReference type="ARBA" id="ARBA00022723"/>
    </source>
</evidence>
<dbReference type="InterPro" id="IPR027370">
    <property type="entry name" value="Znf-RING_euk"/>
</dbReference>
<evidence type="ECO:0000313" key="7">
    <source>
        <dbReference type="EMBL" id="OMJ92860.1"/>
    </source>
</evidence>
<dbReference type="CDD" id="cd16449">
    <property type="entry name" value="RING-HC"/>
    <property type="match status" value="1"/>
</dbReference>
<keyword evidence="2 4" id="KW-0863">Zinc-finger</keyword>
<protein>
    <recommendedName>
        <fullName evidence="6">RING-type domain-containing protein</fullName>
    </recommendedName>
</protein>